<dbReference type="PANTHER" id="PTHR43058">
    <property type="entry name" value="SLR0655 PROTEIN"/>
    <property type="match status" value="1"/>
</dbReference>
<dbReference type="RefSeq" id="WP_406858641.1">
    <property type="nucleotide sequence ID" value="NZ_CP157484.1"/>
</dbReference>
<evidence type="ECO:0000259" key="1">
    <source>
        <dbReference type="Pfam" id="PF04248"/>
    </source>
</evidence>
<dbReference type="PANTHER" id="PTHR43058:SF1">
    <property type="entry name" value="DUF427 DOMAIN-CONTAINING PROTEIN"/>
    <property type="match status" value="1"/>
</dbReference>
<sequence>MRPVPLPPGPGQESVWDYPRPAIVQPSTRRVEVVFGGEILADTRAAWRALETSHPPTYYLPPQDVRMDRLVPLPGVGSVCEWKGPAVYFDIVAPQPAGPPRIARRAAWAYPRPTPAFAAIAGYIALYPGLMDACRVDGEPVRPQEGGFYGGWITPDVVGPFKGGPGTQGW</sequence>
<evidence type="ECO:0000313" key="2">
    <source>
        <dbReference type="EMBL" id="XBO41802.1"/>
    </source>
</evidence>
<dbReference type="Gene3D" id="2.170.150.40">
    <property type="entry name" value="Domain of unknown function (DUF427)"/>
    <property type="match status" value="1"/>
</dbReference>
<proteinExistence type="predicted"/>
<protein>
    <submittedName>
        <fullName evidence="2">DUF427 domain-containing protein</fullName>
    </submittedName>
</protein>
<dbReference type="AlphaFoldDB" id="A0AAU7JNI3"/>
<feature type="domain" description="DUF427" evidence="1">
    <location>
        <begin position="31"/>
        <end position="128"/>
    </location>
</feature>
<organism evidence="2">
    <name type="scientific">Alsobacter sp. KACC 23698</name>
    <dbReference type="NCBI Taxonomy" id="3149229"/>
    <lineage>
        <taxon>Bacteria</taxon>
        <taxon>Pseudomonadati</taxon>
        <taxon>Pseudomonadota</taxon>
        <taxon>Alphaproteobacteria</taxon>
        <taxon>Hyphomicrobiales</taxon>
        <taxon>Alsobacteraceae</taxon>
        <taxon>Alsobacter</taxon>
    </lineage>
</organism>
<dbReference type="EMBL" id="CP157484">
    <property type="protein sequence ID" value="XBO41802.1"/>
    <property type="molecule type" value="Genomic_DNA"/>
</dbReference>
<reference evidence="2" key="1">
    <citation type="submission" date="2024-05" db="EMBL/GenBank/DDBJ databases">
        <authorList>
            <person name="Kim S."/>
            <person name="Heo J."/>
            <person name="Choi H."/>
            <person name="Choi Y."/>
            <person name="Kwon S.-W."/>
            <person name="Kim Y."/>
        </authorList>
    </citation>
    <scope>NUCLEOTIDE SEQUENCE</scope>
    <source>
        <strain evidence="2">KACC 23698</strain>
    </source>
</reference>
<name>A0AAU7JNI3_9HYPH</name>
<accession>A0AAU7JNI3</accession>
<gene>
    <name evidence="2" type="ORF">ABEG18_18135</name>
</gene>
<dbReference type="InterPro" id="IPR038694">
    <property type="entry name" value="DUF427_sf"/>
</dbReference>
<dbReference type="InterPro" id="IPR007361">
    <property type="entry name" value="DUF427"/>
</dbReference>
<dbReference type="Pfam" id="PF04248">
    <property type="entry name" value="NTP_transf_9"/>
    <property type="match status" value="1"/>
</dbReference>